<evidence type="ECO:0000256" key="1">
    <source>
        <dbReference type="SAM" id="Phobius"/>
    </source>
</evidence>
<evidence type="ECO:0008006" key="4">
    <source>
        <dbReference type="Google" id="ProtNLM"/>
    </source>
</evidence>
<keyword evidence="3" id="KW-1185">Reference proteome</keyword>
<sequence length="129" mass="14395">MKLRLIYAALGLALVALGLLWRWPVLNLPPVVAKYGGSVLWGVLVYVCVRVALPNVAIRIVVVLAAVFAAFVEFSQLLHWPPLDTFRNSTFGALLLGRVFSWWDIVSYWIGIAVMGALDCWGRWPEKEG</sequence>
<reference evidence="2 3" key="1">
    <citation type="submission" date="2017-05" db="EMBL/GenBank/DDBJ databases">
        <title>Full genome sequence of Pseudorhodoplanes sinuspersici.</title>
        <authorList>
            <person name="Dastgheib S.M.M."/>
            <person name="Shavandi M."/>
            <person name="Tirandaz H."/>
        </authorList>
    </citation>
    <scope>NUCLEOTIDE SEQUENCE [LARGE SCALE GENOMIC DNA]</scope>
    <source>
        <strain evidence="2 3">RIPI110</strain>
    </source>
</reference>
<dbReference type="KEGG" id="psin:CAK95_13970"/>
<gene>
    <name evidence="2" type="ORF">CAK95_13970</name>
</gene>
<dbReference type="InterPro" id="IPR021257">
    <property type="entry name" value="DUF2809"/>
</dbReference>
<organism evidence="2 3">
    <name type="scientific">Pseudorhodoplanes sinuspersici</name>
    <dbReference type="NCBI Taxonomy" id="1235591"/>
    <lineage>
        <taxon>Bacteria</taxon>
        <taxon>Pseudomonadati</taxon>
        <taxon>Pseudomonadota</taxon>
        <taxon>Alphaproteobacteria</taxon>
        <taxon>Hyphomicrobiales</taxon>
        <taxon>Pseudorhodoplanes</taxon>
    </lineage>
</organism>
<dbReference type="Pfam" id="PF10990">
    <property type="entry name" value="DUF2809"/>
    <property type="match status" value="1"/>
</dbReference>
<evidence type="ECO:0000313" key="3">
    <source>
        <dbReference type="Proteomes" id="UP000194137"/>
    </source>
</evidence>
<evidence type="ECO:0000313" key="2">
    <source>
        <dbReference type="EMBL" id="ARQ02957.1"/>
    </source>
</evidence>
<keyword evidence="1" id="KW-0812">Transmembrane</keyword>
<keyword evidence="1" id="KW-0472">Membrane</keyword>
<name>A0A1W6ZZZ7_9HYPH</name>
<accession>A0A1W6ZZZ7</accession>
<dbReference type="AlphaFoldDB" id="A0A1W6ZZZ7"/>
<proteinExistence type="predicted"/>
<feature type="transmembrane region" description="Helical" evidence="1">
    <location>
        <begin position="60"/>
        <end position="80"/>
    </location>
</feature>
<keyword evidence="1" id="KW-1133">Transmembrane helix</keyword>
<dbReference type="Proteomes" id="UP000194137">
    <property type="component" value="Chromosome"/>
</dbReference>
<dbReference type="EMBL" id="CP021112">
    <property type="protein sequence ID" value="ARQ02957.1"/>
    <property type="molecule type" value="Genomic_DNA"/>
</dbReference>
<feature type="transmembrane region" description="Helical" evidence="1">
    <location>
        <begin position="100"/>
        <end position="121"/>
    </location>
</feature>
<feature type="transmembrane region" description="Helical" evidence="1">
    <location>
        <begin position="32"/>
        <end position="53"/>
    </location>
</feature>
<dbReference type="OrthoDB" id="5360192at2"/>
<protein>
    <recommendedName>
        <fullName evidence="4">DUF2809 domain-containing protein</fullName>
    </recommendedName>
</protein>